<keyword evidence="6 8" id="KW-0368">Histidine biosynthesis</keyword>
<keyword evidence="5 8" id="KW-0378">Hydrolase</keyword>
<dbReference type="InterPro" id="IPR016195">
    <property type="entry name" value="Pol/histidinol_Pase-like"/>
</dbReference>
<dbReference type="OrthoDB" id="5957391at2759"/>
<gene>
    <name evidence="10" type="ORF">K491DRAFT_608856</name>
</gene>
<accession>A0A6A6STU4</accession>
<dbReference type="Proteomes" id="UP000799324">
    <property type="component" value="Unassembled WGS sequence"/>
</dbReference>
<evidence type="ECO:0000256" key="2">
    <source>
        <dbReference type="ARBA" id="ARBA00009152"/>
    </source>
</evidence>
<dbReference type="Pfam" id="PF02811">
    <property type="entry name" value="PHP"/>
    <property type="match status" value="1"/>
</dbReference>
<comment type="catalytic activity">
    <reaction evidence="7 8">
        <text>L-histidinol phosphate + H2O = L-histidinol + phosphate</text>
        <dbReference type="Rhea" id="RHEA:14465"/>
        <dbReference type="ChEBI" id="CHEBI:15377"/>
        <dbReference type="ChEBI" id="CHEBI:43474"/>
        <dbReference type="ChEBI" id="CHEBI:57699"/>
        <dbReference type="ChEBI" id="CHEBI:57980"/>
        <dbReference type="EC" id="3.1.3.15"/>
    </reaction>
</comment>
<dbReference type="EMBL" id="MU004456">
    <property type="protein sequence ID" value="KAF2650391.1"/>
    <property type="molecule type" value="Genomic_DNA"/>
</dbReference>
<dbReference type="AlphaFoldDB" id="A0A6A6STU4"/>
<evidence type="ECO:0000259" key="9">
    <source>
        <dbReference type="Pfam" id="PF02811"/>
    </source>
</evidence>
<comment type="pathway">
    <text evidence="1 8">Amino-acid biosynthesis; L-histidine biosynthesis; L-histidine from 5-phospho-alpha-D-ribose 1-diphosphate: step 8/9.</text>
</comment>
<evidence type="ECO:0000313" key="10">
    <source>
        <dbReference type="EMBL" id="KAF2650391.1"/>
    </source>
</evidence>
<name>A0A6A6STU4_9PLEO</name>
<evidence type="ECO:0000256" key="8">
    <source>
        <dbReference type="RuleBase" id="RU366003"/>
    </source>
</evidence>
<dbReference type="InterPro" id="IPR010140">
    <property type="entry name" value="Histidinol_P_phosphatase_HisJ"/>
</dbReference>
<evidence type="ECO:0000256" key="7">
    <source>
        <dbReference type="ARBA" id="ARBA00049158"/>
    </source>
</evidence>
<dbReference type="UniPathway" id="UPA00031">
    <property type="reaction ID" value="UER00013"/>
</dbReference>
<evidence type="ECO:0000256" key="4">
    <source>
        <dbReference type="ARBA" id="ARBA00022605"/>
    </source>
</evidence>
<feature type="domain" description="PHP" evidence="9">
    <location>
        <begin position="5"/>
        <end position="215"/>
    </location>
</feature>
<organism evidence="10 11">
    <name type="scientific">Lophiostoma macrostomum CBS 122681</name>
    <dbReference type="NCBI Taxonomy" id="1314788"/>
    <lineage>
        <taxon>Eukaryota</taxon>
        <taxon>Fungi</taxon>
        <taxon>Dikarya</taxon>
        <taxon>Ascomycota</taxon>
        <taxon>Pezizomycotina</taxon>
        <taxon>Dothideomycetes</taxon>
        <taxon>Pleosporomycetidae</taxon>
        <taxon>Pleosporales</taxon>
        <taxon>Lophiostomataceae</taxon>
        <taxon>Lophiostoma</taxon>
    </lineage>
</organism>
<dbReference type="CDD" id="cd12110">
    <property type="entry name" value="PHP_HisPPase_Hisj_like"/>
    <property type="match status" value="1"/>
</dbReference>
<dbReference type="GO" id="GO:0000105">
    <property type="term" value="P:L-histidine biosynthetic process"/>
    <property type="evidence" value="ECO:0007669"/>
    <property type="project" value="UniProtKB-UniRule"/>
</dbReference>
<keyword evidence="11" id="KW-1185">Reference proteome</keyword>
<evidence type="ECO:0000256" key="5">
    <source>
        <dbReference type="ARBA" id="ARBA00022801"/>
    </source>
</evidence>
<dbReference type="Gene3D" id="3.20.20.140">
    <property type="entry name" value="Metal-dependent hydrolases"/>
    <property type="match status" value="1"/>
</dbReference>
<evidence type="ECO:0000256" key="6">
    <source>
        <dbReference type="ARBA" id="ARBA00023102"/>
    </source>
</evidence>
<keyword evidence="4 8" id="KW-0028">Amino-acid biosynthesis</keyword>
<dbReference type="GO" id="GO:0005737">
    <property type="term" value="C:cytoplasm"/>
    <property type="evidence" value="ECO:0007669"/>
    <property type="project" value="TreeGrafter"/>
</dbReference>
<comment type="similarity">
    <text evidence="2 8">Belongs to the PHP hydrolase family. HisK subfamily.</text>
</comment>
<dbReference type="EC" id="3.1.3.15" evidence="3 8"/>
<dbReference type="FunFam" id="3.20.20.140:FF:000059">
    <property type="entry name" value="Histidinol-phosphatase"/>
    <property type="match status" value="1"/>
</dbReference>
<proteinExistence type="inferred from homology"/>
<evidence type="ECO:0000256" key="3">
    <source>
        <dbReference type="ARBA" id="ARBA00013085"/>
    </source>
</evidence>
<dbReference type="SUPFAM" id="SSF89550">
    <property type="entry name" value="PHP domain-like"/>
    <property type="match status" value="1"/>
</dbReference>
<dbReference type="PANTHER" id="PTHR21039">
    <property type="entry name" value="HISTIDINOL PHOSPHATASE-RELATED"/>
    <property type="match status" value="1"/>
</dbReference>
<protein>
    <recommendedName>
        <fullName evidence="3 8">Histidinol-phosphatase</fullName>
        <shortName evidence="8">HolPase</shortName>
        <ecNumber evidence="3 8">3.1.3.15</ecNumber>
    </recommendedName>
</protein>
<dbReference type="InterPro" id="IPR004013">
    <property type="entry name" value="PHP_dom"/>
</dbReference>
<dbReference type="PANTHER" id="PTHR21039:SF0">
    <property type="entry name" value="HISTIDINOL-PHOSPHATASE"/>
    <property type="match status" value="1"/>
</dbReference>
<evidence type="ECO:0000256" key="1">
    <source>
        <dbReference type="ARBA" id="ARBA00004970"/>
    </source>
</evidence>
<dbReference type="GO" id="GO:0004401">
    <property type="term" value="F:histidinol-phosphatase activity"/>
    <property type="evidence" value="ECO:0007669"/>
    <property type="project" value="UniProtKB-UniRule"/>
</dbReference>
<evidence type="ECO:0000313" key="11">
    <source>
        <dbReference type="Proteomes" id="UP000799324"/>
    </source>
</evidence>
<sequence>MPFSHHSHSGQFCTHAVDTLEEMVQTAISKGFQSFALTEHMPRPREDFYPEEEKDYTVEGLAKLFDDFVVEATRLRDVYSSKISILIGFESDWIRPSTQDIIRGLLEKHGAFFDFFVGSIHHVFTIPIDFNDAFYQKARDEAGGTDERLFEAYFNEQDQMLRSLRPLVVGHFDLIRLKSDNPNTEFEGMSVVWEKIHQNLEFISSYGGFLELNSAALRKGLAQPYPCLPICQMFLSMQGRFVLSDDSHGTDQVGTNYPRLLEFIQRAGIKEIHYANRTASSVDVRFPHTGFRAISVSQLERLLS</sequence>
<reference evidence="10" key="1">
    <citation type="journal article" date="2020" name="Stud. Mycol.">
        <title>101 Dothideomycetes genomes: a test case for predicting lifestyles and emergence of pathogens.</title>
        <authorList>
            <person name="Haridas S."/>
            <person name="Albert R."/>
            <person name="Binder M."/>
            <person name="Bloem J."/>
            <person name="Labutti K."/>
            <person name="Salamov A."/>
            <person name="Andreopoulos B."/>
            <person name="Baker S."/>
            <person name="Barry K."/>
            <person name="Bills G."/>
            <person name="Bluhm B."/>
            <person name="Cannon C."/>
            <person name="Castanera R."/>
            <person name="Culley D."/>
            <person name="Daum C."/>
            <person name="Ezra D."/>
            <person name="Gonzalez J."/>
            <person name="Henrissat B."/>
            <person name="Kuo A."/>
            <person name="Liang C."/>
            <person name="Lipzen A."/>
            <person name="Lutzoni F."/>
            <person name="Magnuson J."/>
            <person name="Mondo S."/>
            <person name="Nolan M."/>
            <person name="Ohm R."/>
            <person name="Pangilinan J."/>
            <person name="Park H.-J."/>
            <person name="Ramirez L."/>
            <person name="Alfaro M."/>
            <person name="Sun H."/>
            <person name="Tritt A."/>
            <person name="Yoshinaga Y."/>
            <person name="Zwiers L.-H."/>
            <person name="Turgeon B."/>
            <person name="Goodwin S."/>
            <person name="Spatafora J."/>
            <person name="Crous P."/>
            <person name="Grigoriev I."/>
        </authorList>
    </citation>
    <scope>NUCLEOTIDE SEQUENCE</scope>
    <source>
        <strain evidence="10">CBS 122681</strain>
    </source>
</reference>
<dbReference type="NCBIfam" id="TIGR01856">
    <property type="entry name" value="hisJ_fam"/>
    <property type="match status" value="1"/>
</dbReference>